<gene>
    <name evidence="12" type="primary">lpxB</name>
    <name evidence="12" type="ORF">F1654_11910</name>
</gene>
<keyword evidence="13" id="KW-1185">Reference proteome</keyword>
<dbReference type="GO" id="GO:0016020">
    <property type="term" value="C:membrane"/>
    <property type="evidence" value="ECO:0007669"/>
    <property type="project" value="GOC"/>
</dbReference>
<dbReference type="PANTHER" id="PTHR30372">
    <property type="entry name" value="LIPID-A-DISACCHARIDE SYNTHASE"/>
    <property type="match status" value="1"/>
</dbReference>
<accession>A0A5M6ZB26</accession>
<evidence type="ECO:0000256" key="6">
    <source>
        <dbReference type="ARBA" id="ARBA00022556"/>
    </source>
</evidence>
<name>A0A5M6ZB26_9PROT</name>
<dbReference type="AlphaFoldDB" id="A0A5M6ZB26"/>
<organism evidence="12 13">
    <name type="scientific">Alkalicaulis satelles</name>
    <dbReference type="NCBI Taxonomy" id="2609175"/>
    <lineage>
        <taxon>Bacteria</taxon>
        <taxon>Pseudomonadati</taxon>
        <taxon>Pseudomonadota</taxon>
        <taxon>Alphaproteobacteria</taxon>
        <taxon>Maricaulales</taxon>
        <taxon>Maricaulaceae</taxon>
        <taxon>Alkalicaulis</taxon>
    </lineage>
</organism>
<protein>
    <recommendedName>
        <fullName evidence="4 11">Lipid-A-disaccharide synthase</fullName>
        <ecNumber evidence="3 11">2.4.1.182</ecNumber>
    </recommendedName>
</protein>
<dbReference type="GO" id="GO:0008915">
    <property type="term" value="F:lipid-A-disaccharide synthase activity"/>
    <property type="evidence" value="ECO:0007669"/>
    <property type="project" value="UniProtKB-UniRule"/>
</dbReference>
<evidence type="ECO:0000313" key="12">
    <source>
        <dbReference type="EMBL" id="KAA5801595.1"/>
    </source>
</evidence>
<dbReference type="EC" id="2.4.1.182" evidence="3 11"/>
<evidence type="ECO:0000256" key="7">
    <source>
        <dbReference type="ARBA" id="ARBA00022676"/>
    </source>
</evidence>
<evidence type="ECO:0000256" key="8">
    <source>
        <dbReference type="ARBA" id="ARBA00022679"/>
    </source>
</evidence>
<dbReference type="PANTHER" id="PTHR30372:SF4">
    <property type="entry name" value="LIPID-A-DISACCHARIDE SYNTHASE, MITOCHONDRIAL-RELATED"/>
    <property type="match status" value="1"/>
</dbReference>
<dbReference type="Pfam" id="PF02684">
    <property type="entry name" value="LpxB"/>
    <property type="match status" value="1"/>
</dbReference>
<evidence type="ECO:0000256" key="11">
    <source>
        <dbReference type="NCBIfam" id="TIGR00215"/>
    </source>
</evidence>
<dbReference type="NCBIfam" id="TIGR00215">
    <property type="entry name" value="lpxB"/>
    <property type="match status" value="1"/>
</dbReference>
<keyword evidence="8 12" id="KW-0808">Transferase</keyword>
<dbReference type="SUPFAM" id="SSF53756">
    <property type="entry name" value="UDP-Glycosyltransferase/glycogen phosphorylase"/>
    <property type="match status" value="1"/>
</dbReference>
<evidence type="ECO:0000256" key="2">
    <source>
        <dbReference type="ARBA" id="ARBA00007868"/>
    </source>
</evidence>
<keyword evidence="7 12" id="KW-0328">Glycosyltransferase</keyword>
<comment type="function">
    <text evidence="1">Condensation of UDP-2,3-diacylglucosamine and 2,3-diacylglucosamine-1-phosphate to form lipid A disaccharide, a precursor of lipid A, a phosphorylated glycolipid that anchors the lipopolysaccharide to the outer membrane of the cell.</text>
</comment>
<sequence>MMARPERIFIAAAEPSGDVLGAELIDALRARAPDVVIAGVGGAQMTARGVVSPFDISELSVLGIAEGVKAYGRVKARAAETAAEAAAFGADAAVLIDSWGFMVRVAWRLKADAPEIARIKYVAPQVFATRQGRAKTLAEAADHLLAIHPFDAPYFEPHGLTTTFVGNPALARDLSGDGAAFRTRHGIGADEEMLLMLFGSRRSELERLFEPFAAAAGRLKEARPETRLVTVLSPSIADAARALIAAEPSLSELIVVDGAQKLDAFHAADVALACSGTVTLELARLGVPTIAAYRVGWVTWFLARFFLMKAKYISLANIAADEALIPEYIQMDCTGDRLAGAAYAMLEDARGRAALSERLREVTRVMAGEGGDPATVAARTVLDLVRGGHGSPSGPA</sequence>
<keyword evidence="5" id="KW-0444">Lipid biosynthesis</keyword>
<evidence type="ECO:0000256" key="3">
    <source>
        <dbReference type="ARBA" id="ARBA00012687"/>
    </source>
</evidence>
<dbReference type="InterPro" id="IPR003835">
    <property type="entry name" value="Glyco_trans_19"/>
</dbReference>
<dbReference type="GO" id="GO:0009245">
    <property type="term" value="P:lipid A biosynthetic process"/>
    <property type="evidence" value="ECO:0007669"/>
    <property type="project" value="UniProtKB-UniRule"/>
</dbReference>
<evidence type="ECO:0000256" key="5">
    <source>
        <dbReference type="ARBA" id="ARBA00022516"/>
    </source>
</evidence>
<dbReference type="Gene3D" id="3.40.50.2000">
    <property type="entry name" value="Glycogen Phosphorylase B"/>
    <property type="match status" value="1"/>
</dbReference>
<evidence type="ECO:0000256" key="1">
    <source>
        <dbReference type="ARBA" id="ARBA00002056"/>
    </source>
</evidence>
<keyword evidence="9" id="KW-0443">Lipid metabolism</keyword>
<evidence type="ECO:0000256" key="4">
    <source>
        <dbReference type="ARBA" id="ARBA00020902"/>
    </source>
</evidence>
<dbReference type="EMBL" id="VWOJ01000004">
    <property type="protein sequence ID" value="KAA5801595.1"/>
    <property type="molecule type" value="Genomic_DNA"/>
</dbReference>
<dbReference type="GO" id="GO:0005543">
    <property type="term" value="F:phospholipid binding"/>
    <property type="evidence" value="ECO:0007669"/>
    <property type="project" value="TreeGrafter"/>
</dbReference>
<keyword evidence="6" id="KW-0441">Lipid A biosynthesis</keyword>
<comment type="similarity">
    <text evidence="2">Belongs to the LpxB family.</text>
</comment>
<comment type="catalytic activity">
    <reaction evidence="10">
        <text>a lipid X + a UDP-2-N,3-O-bis[(3R)-3-hydroxyacyl]-alpha-D-glucosamine = a lipid A disaccharide + UDP + H(+)</text>
        <dbReference type="Rhea" id="RHEA:67828"/>
        <dbReference type="ChEBI" id="CHEBI:15378"/>
        <dbReference type="ChEBI" id="CHEBI:58223"/>
        <dbReference type="ChEBI" id="CHEBI:137748"/>
        <dbReference type="ChEBI" id="CHEBI:176338"/>
        <dbReference type="ChEBI" id="CHEBI:176343"/>
        <dbReference type="EC" id="2.4.1.182"/>
    </reaction>
</comment>
<reference evidence="12 13" key="1">
    <citation type="submission" date="2019-09" db="EMBL/GenBank/DDBJ databases">
        <authorList>
            <person name="Kevbrin V."/>
            <person name="Grouzdev D.S."/>
        </authorList>
    </citation>
    <scope>NUCLEOTIDE SEQUENCE [LARGE SCALE GENOMIC DNA]</scope>
    <source>
        <strain evidence="12 13">G-192</strain>
    </source>
</reference>
<evidence type="ECO:0000256" key="10">
    <source>
        <dbReference type="ARBA" id="ARBA00048975"/>
    </source>
</evidence>
<comment type="caution">
    <text evidence="12">The sequence shown here is derived from an EMBL/GenBank/DDBJ whole genome shotgun (WGS) entry which is preliminary data.</text>
</comment>
<evidence type="ECO:0000256" key="9">
    <source>
        <dbReference type="ARBA" id="ARBA00023098"/>
    </source>
</evidence>
<proteinExistence type="inferred from homology"/>
<evidence type="ECO:0000313" key="13">
    <source>
        <dbReference type="Proteomes" id="UP000325122"/>
    </source>
</evidence>
<dbReference type="Proteomes" id="UP000325122">
    <property type="component" value="Unassembled WGS sequence"/>
</dbReference>